<keyword evidence="7" id="KW-1185">Reference proteome</keyword>
<feature type="region of interest" description="Disordered" evidence="3">
    <location>
        <begin position="475"/>
        <end position="556"/>
    </location>
</feature>
<dbReference type="InterPro" id="IPR006680">
    <property type="entry name" value="Amidohydro-rel"/>
</dbReference>
<keyword evidence="2" id="KW-0378">Hydrolase</keyword>
<proteinExistence type="inferred from homology"/>
<evidence type="ECO:0000313" key="8">
    <source>
        <dbReference type="Proteomes" id="UP000628442"/>
    </source>
</evidence>
<feature type="domain" description="Amidohydrolase-related" evidence="4">
    <location>
        <begin position="227"/>
        <end position="411"/>
    </location>
</feature>
<dbReference type="EMBL" id="BMWV01000022">
    <property type="protein sequence ID" value="GGY67276.1"/>
    <property type="molecule type" value="Genomic_DNA"/>
</dbReference>
<gene>
    <name evidence="6" type="ORF">EYF70_16645</name>
    <name evidence="5" type="ORF">GCM10007387_56890</name>
</gene>
<feature type="compositionally biased region" description="Basic and acidic residues" evidence="3">
    <location>
        <begin position="502"/>
        <end position="521"/>
    </location>
</feature>
<dbReference type="AlphaFoldDB" id="A0A411WZV7"/>
<evidence type="ECO:0000313" key="5">
    <source>
        <dbReference type="EMBL" id="GGY67276.1"/>
    </source>
</evidence>
<feature type="compositionally biased region" description="Basic and acidic residues" evidence="3">
    <location>
        <begin position="535"/>
        <end position="546"/>
    </location>
</feature>
<feature type="compositionally biased region" description="Pro residues" evidence="3">
    <location>
        <begin position="480"/>
        <end position="492"/>
    </location>
</feature>
<dbReference type="PANTHER" id="PTHR43794">
    <property type="entry name" value="AMINOHYDROLASE SSNA-RELATED"/>
    <property type="match status" value="1"/>
</dbReference>
<dbReference type="Gene3D" id="2.30.40.10">
    <property type="entry name" value="Urease, subunit C, domain 1"/>
    <property type="match status" value="2"/>
</dbReference>
<evidence type="ECO:0000313" key="6">
    <source>
        <dbReference type="EMBL" id="QBI02287.1"/>
    </source>
</evidence>
<name>A0A411WZV7_9BURK</name>
<dbReference type="InterPro" id="IPR011059">
    <property type="entry name" value="Metal-dep_hydrolase_composite"/>
</dbReference>
<protein>
    <submittedName>
        <fullName evidence="6">Amidohydrolase</fullName>
    </submittedName>
    <submittedName>
        <fullName evidence="5">Cytosine deaminase</fullName>
    </submittedName>
</protein>
<reference evidence="5" key="3">
    <citation type="submission" date="2022-12" db="EMBL/GenBank/DDBJ databases">
        <authorList>
            <person name="Sun Q."/>
            <person name="Kim S."/>
        </authorList>
    </citation>
    <scope>NUCLEOTIDE SEQUENCE</scope>
    <source>
        <strain evidence="5">KCTC 12343</strain>
    </source>
</reference>
<evidence type="ECO:0000313" key="7">
    <source>
        <dbReference type="Proteomes" id="UP000292307"/>
    </source>
</evidence>
<feature type="compositionally biased region" description="Gly residues" evidence="3">
    <location>
        <begin position="525"/>
        <end position="534"/>
    </location>
</feature>
<sequence>MIQFKGAQARDGAAGGARAGAHAGTRANTQTRTHASTRQPDRRQILAGDIVTMEAGRAVLRQGRVCIDGAAIAAILAAGEPPPAGFGNVEVVYTGGTIFPGLIDLHNHLTYNMLPLWQVPKRYTNRNQWRTEEASYQSDVARPASLLARHPDVDYTRAIIRFAECRSLFGGVTTAQGMSLSSTNGMRKLFEGLVRNVEQPGEHGWPTAGCQTLDYRPDEIASKLVPALATGMPFLYHLSEGTDRVARQRFRDLRLADGSWAVGKTMICIHCVGLKSRDFNVMARTAGMVWSPTSNLLLYGRTADVAAAKRRGVPIALGADWSPSGCKNLLGELKVARAVSTKRGGLFTPRELVGMVTSVPAAMLGWGGHVGTLAAGLRADLLVIEGTHADPYTALIDAGETAIRAILIDGRIRVGEAGALTAGDPLTSETFTIGGKQYHIDLVEEGDDAMGGMTLAAAVDKLAYGLAHLPELAQESVQSPPAPAPAPPPAPAPHAAFMARDAAPEARPEWRLELEMEDGGHGHGHGQGNEQGSGHGHDDGDGHGHDLGPGFGPARSAGLAGPFSSLASAPFAAPFAETVPRAEAPVRPMALDPLTAVDDERFIERLLGNPNLPGYVRKSLRQ</sequence>
<accession>A0A411WZV7</accession>
<evidence type="ECO:0000256" key="1">
    <source>
        <dbReference type="ARBA" id="ARBA00006745"/>
    </source>
</evidence>
<dbReference type="RefSeq" id="WP_131146402.1">
    <property type="nucleotide sequence ID" value="NZ_BMWV01000022.1"/>
</dbReference>
<dbReference type="PANTHER" id="PTHR43794:SF11">
    <property type="entry name" value="AMIDOHYDROLASE-RELATED DOMAIN-CONTAINING PROTEIN"/>
    <property type="match status" value="1"/>
</dbReference>
<comment type="similarity">
    <text evidence="1">Belongs to the metallo-dependent hydrolases superfamily. ATZ/TRZ family.</text>
</comment>
<dbReference type="EMBL" id="CP036401">
    <property type="protein sequence ID" value="QBI02287.1"/>
    <property type="molecule type" value="Genomic_DNA"/>
</dbReference>
<dbReference type="Gene3D" id="3.20.20.140">
    <property type="entry name" value="Metal-dependent hydrolases"/>
    <property type="match status" value="1"/>
</dbReference>
<reference evidence="6 7" key="2">
    <citation type="submission" date="2019-02" db="EMBL/GenBank/DDBJ databases">
        <title>Draft Genome Sequences of Six Type Strains of the Genus Massilia.</title>
        <authorList>
            <person name="Miess H."/>
            <person name="Frediansyhah A."/>
            <person name="Gross H."/>
        </authorList>
    </citation>
    <scope>NUCLEOTIDE SEQUENCE [LARGE SCALE GENOMIC DNA]</scope>
    <source>
        <strain evidence="6 7">DSM 17472</strain>
    </source>
</reference>
<dbReference type="SUPFAM" id="SSF51556">
    <property type="entry name" value="Metallo-dependent hydrolases"/>
    <property type="match status" value="1"/>
</dbReference>
<feature type="compositionally biased region" description="Low complexity" evidence="3">
    <location>
        <begin position="1"/>
        <end position="12"/>
    </location>
</feature>
<dbReference type="OrthoDB" id="9782972at2"/>
<dbReference type="Proteomes" id="UP000628442">
    <property type="component" value="Unassembled WGS sequence"/>
</dbReference>
<reference evidence="5" key="1">
    <citation type="journal article" date="2014" name="Int. J. Syst. Evol. Microbiol.">
        <title>Complete genome sequence of Corynebacterium casei LMG S-19264T (=DSM 44701T), isolated from a smear-ripened cheese.</title>
        <authorList>
            <consortium name="US DOE Joint Genome Institute (JGI-PGF)"/>
            <person name="Walter F."/>
            <person name="Albersmeier A."/>
            <person name="Kalinowski J."/>
            <person name="Ruckert C."/>
        </authorList>
    </citation>
    <scope>NUCLEOTIDE SEQUENCE</scope>
    <source>
        <strain evidence="5">KCTC 12343</strain>
    </source>
</reference>
<feature type="region of interest" description="Disordered" evidence="3">
    <location>
        <begin position="1"/>
        <end position="43"/>
    </location>
</feature>
<dbReference type="Pfam" id="PF01979">
    <property type="entry name" value="Amidohydro_1"/>
    <property type="match status" value="1"/>
</dbReference>
<dbReference type="GO" id="GO:0016810">
    <property type="term" value="F:hydrolase activity, acting on carbon-nitrogen (but not peptide) bonds"/>
    <property type="evidence" value="ECO:0007669"/>
    <property type="project" value="InterPro"/>
</dbReference>
<dbReference type="Proteomes" id="UP000292307">
    <property type="component" value="Chromosome"/>
</dbReference>
<evidence type="ECO:0000256" key="3">
    <source>
        <dbReference type="SAM" id="MobiDB-lite"/>
    </source>
</evidence>
<feature type="compositionally biased region" description="Polar residues" evidence="3">
    <location>
        <begin position="28"/>
        <end position="38"/>
    </location>
</feature>
<organism evidence="5 8">
    <name type="scientific">Pseudoduganella albidiflava</name>
    <dbReference type="NCBI Taxonomy" id="321983"/>
    <lineage>
        <taxon>Bacteria</taxon>
        <taxon>Pseudomonadati</taxon>
        <taxon>Pseudomonadota</taxon>
        <taxon>Betaproteobacteria</taxon>
        <taxon>Burkholderiales</taxon>
        <taxon>Oxalobacteraceae</taxon>
        <taxon>Telluria group</taxon>
        <taxon>Pseudoduganella</taxon>
    </lineage>
</organism>
<dbReference type="InterPro" id="IPR032466">
    <property type="entry name" value="Metal_Hydrolase"/>
</dbReference>
<evidence type="ECO:0000256" key="2">
    <source>
        <dbReference type="ARBA" id="ARBA00022801"/>
    </source>
</evidence>
<evidence type="ECO:0000259" key="4">
    <source>
        <dbReference type="Pfam" id="PF01979"/>
    </source>
</evidence>
<dbReference type="SUPFAM" id="SSF51338">
    <property type="entry name" value="Composite domain of metallo-dependent hydrolases"/>
    <property type="match status" value="1"/>
</dbReference>
<dbReference type="InterPro" id="IPR050287">
    <property type="entry name" value="MTA/SAH_deaminase"/>
</dbReference>